<keyword evidence="1" id="KW-0732">Signal</keyword>
<sequence length="324" mass="35391">MKCSNLTAKLWLIFIIVFSAFPATSAEYKGVVEYPYSGWLDDDERAAAYAEAKLKAVETWLAKTQQYQLPNFALIKDDISANIDDYLLQSTVISKKENKDDNLFRVVMRVSINESKLLAKLTEAGRGQAAPSNEDQYITFVFVARELASRIEAKDTQSGDFQRGENTWQATTTNEVDSAVGAVFSAANYYVIDAALLEEETEGQLDVNNFIMDYEQGDDLTPATKRDAIRGLRGLLDPVQYLAIGTLDVDEHSTDDVSGLYQVPVSVTAKILAIKRRGAAVASVGPVQYIGLGPTPIVAKNNALKLAAEKMAAGLIGQLSSKSI</sequence>
<gene>
    <name evidence="2" type="ORF">BFC17_01330</name>
</gene>
<evidence type="ECO:0000313" key="3">
    <source>
        <dbReference type="Proteomes" id="UP000176037"/>
    </source>
</evidence>
<evidence type="ECO:0000256" key="1">
    <source>
        <dbReference type="SAM" id="SignalP"/>
    </source>
</evidence>
<protein>
    <submittedName>
        <fullName evidence="2">Uncharacterized protein</fullName>
    </submittedName>
</protein>
<reference evidence="2 3" key="1">
    <citation type="submission" date="2016-09" db="EMBL/GenBank/DDBJ databases">
        <title>Alteromonas lipolytica, a new species isolated from sea water.</title>
        <authorList>
            <person name="Wu Y.-H."/>
            <person name="Cheng H."/>
            <person name="Xu X.-W."/>
        </authorList>
    </citation>
    <scope>NUCLEOTIDE SEQUENCE [LARGE SCALE GENOMIC DNA]</scope>
    <source>
        <strain evidence="2 3">JW12</strain>
    </source>
</reference>
<dbReference type="RefSeq" id="WP_070177324.1">
    <property type="nucleotide sequence ID" value="NZ_BMJR01000002.1"/>
</dbReference>
<evidence type="ECO:0000313" key="2">
    <source>
        <dbReference type="EMBL" id="OFI32947.1"/>
    </source>
</evidence>
<keyword evidence="3" id="KW-1185">Reference proteome</keyword>
<proteinExistence type="predicted"/>
<dbReference type="STRING" id="1856405.BFC17_01330"/>
<dbReference type="OrthoDB" id="5444556at2"/>
<organism evidence="2 3">
    <name type="scientific">Alteromonas lipolytica</name>
    <dbReference type="NCBI Taxonomy" id="1856405"/>
    <lineage>
        <taxon>Bacteria</taxon>
        <taxon>Pseudomonadati</taxon>
        <taxon>Pseudomonadota</taxon>
        <taxon>Gammaproteobacteria</taxon>
        <taxon>Alteromonadales</taxon>
        <taxon>Alteromonadaceae</taxon>
        <taxon>Alteromonas/Salinimonas group</taxon>
        <taxon>Alteromonas</taxon>
    </lineage>
</organism>
<accession>A0A1E8FAI7</accession>
<feature type="signal peptide" evidence="1">
    <location>
        <begin position="1"/>
        <end position="25"/>
    </location>
</feature>
<dbReference type="AlphaFoldDB" id="A0A1E8FAI7"/>
<comment type="caution">
    <text evidence="2">The sequence shown here is derived from an EMBL/GenBank/DDBJ whole genome shotgun (WGS) entry which is preliminary data.</text>
</comment>
<dbReference type="Proteomes" id="UP000176037">
    <property type="component" value="Unassembled WGS sequence"/>
</dbReference>
<dbReference type="EMBL" id="MJIC01000015">
    <property type="protein sequence ID" value="OFI32947.1"/>
    <property type="molecule type" value="Genomic_DNA"/>
</dbReference>
<name>A0A1E8FAI7_9ALTE</name>
<feature type="chain" id="PRO_5009213918" evidence="1">
    <location>
        <begin position="26"/>
        <end position="324"/>
    </location>
</feature>